<protein>
    <submittedName>
        <fullName evidence="1">Uncharacterized protein</fullName>
    </submittedName>
</protein>
<proteinExistence type="predicted"/>
<keyword evidence="2" id="KW-1185">Reference proteome</keyword>
<name>A0AA88S231_CHASR</name>
<dbReference type="EMBL" id="JAUPFM010000016">
    <property type="protein sequence ID" value="KAK2826627.1"/>
    <property type="molecule type" value="Genomic_DNA"/>
</dbReference>
<accession>A0AA88S231</accession>
<gene>
    <name evidence="1" type="ORF">Q5P01_020841</name>
</gene>
<dbReference type="AlphaFoldDB" id="A0AA88S231"/>
<comment type="caution">
    <text evidence="1">The sequence shown here is derived from an EMBL/GenBank/DDBJ whole genome shotgun (WGS) entry which is preliminary data.</text>
</comment>
<dbReference type="Proteomes" id="UP001187415">
    <property type="component" value="Unassembled WGS sequence"/>
</dbReference>
<reference evidence="1" key="1">
    <citation type="submission" date="2023-07" db="EMBL/GenBank/DDBJ databases">
        <title>Chromosome-level Genome Assembly of Striped Snakehead (Channa striata).</title>
        <authorList>
            <person name="Liu H."/>
        </authorList>
    </citation>
    <scope>NUCLEOTIDE SEQUENCE</scope>
    <source>
        <strain evidence="1">Gz</strain>
        <tissue evidence="1">Muscle</tissue>
    </source>
</reference>
<organism evidence="1 2">
    <name type="scientific">Channa striata</name>
    <name type="common">Snakehead murrel</name>
    <name type="synonym">Ophicephalus striatus</name>
    <dbReference type="NCBI Taxonomy" id="64152"/>
    <lineage>
        <taxon>Eukaryota</taxon>
        <taxon>Metazoa</taxon>
        <taxon>Chordata</taxon>
        <taxon>Craniata</taxon>
        <taxon>Vertebrata</taxon>
        <taxon>Euteleostomi</taxon>
        <taxon>Actinopterygii</taxon>
        <taxon>Neopterygii</taxon>
        <taxon>Teleostei</taxon>
        <taxon>Neoteleostei</taxon>
        <taxon>Acanthomorphata</taxon>
        <taxon>Anabantaria</taxon>
        <taxon>Anabantiformes</taxon>
        <taxon>Channoidei</taxon>
        <taxon>Channidae</taxon>
        <taxon>Channa</taxon>
    </lineage>
</organism>
<evidence type="ECO:0000313" key="2">
    <source>
        <dbReference type="Proteomes" id="UP001187415"/>
    </source>
</evidence>
<sequence length="95" mass="9978">MAAHVRFGRAKSLRAQEAAAGFCLPPCSAAARTSVEISPHHFGATHAKDAVVKPAEAWAGRTFPLKSALIPSTDPLRHHSALWSNPLLSCPVSAA</sequence>
<evidence type="ECO:0000313" key="1">
    <source>
        <dbReference type="EMBL" id="KAK2826627.1"/>
    </source>
</evidence>